<organism evidence="2 3">
    <name type="scientific">Mya arenaria</name>
    <name type="common">Soft-shell clam</name>
    <dbReference type="NCBI Taxonomy" id="6604"/>
    <lineage>
        <taxon>Eukaryota</taxon>
        <taxon>Metazoa</taxon>
        <taxon>Spiralia</taxon>
        <taxon>Lophotrochozoa</taxon>
        <taxon>Mollusca</taxon>
        <taxon>Bivalvia</taxon>
        <taxon>Autobranchia</taxon>
        <taxon>Heteroconchia</taxon>
        <taxon>Euheterodonta</taxon>
        <taxon>Imparidentia</taxon>
        <taxon>Neoheterodontei</taxon>
        <taxon>Myida</taxon>
        <taxon>Myoidea</taxon>
        <taxon>Myidae</taxon>
        <taxon>Mya</taxon>
    </lineage>
</organism>
<evidence type="ECO:0000313" key="2">
    <source>
        <dbReference type="EMBL" id="WAR08938.1"/>
    </source>
</evidence>
<proteinExistence type="predicted"/>
<dbReference type="EMBL" id="CP111017">
    <property type="protein sequence ID" value="WAR08938.1"/>
    <property type="molecule type" value="Genomic_DNA"/>
</dbReference>
<keyword evidence="3" id="KW-1185">Reference proteome</keyword>
<protein>
    <submittedName>
        <fullName evidence="2">Uncharacterized protein</fullName>
    </submittedName>
</protein>
<dbReference type="Proteomes" id="UP001164746">
    <property type="component" value="Chromosome 6"/>
</dbReference>
<accession>A0ABY7EFZ1</accession>
<reference evidence="2" key="1">
    <citation type="submission" date="2022-11" db="EMBL/GenBank/DDBJ databases">
        <title>Centuries of genome instability and evolution in soft-shell clam transmissible cancer (bioRxiv).</title>
        <authorList>
            <person name="Hart S.F.M."/>
            <person name="Yonemitsu M.A."/>
            <person name="Giersch R.M."/>
            <person name="Beal B.F."/>
            <person name="Arriagada G."/>
            <person name="Davis B.W."/>
            <person name="Ostrander E.A."/>
            <person name="Goff S.P."/>
            <person name="Metzger M.J."/>
        </authorList>
    </citation>
    <scope>NUCLEOTIDE SEQUENCE</scope>
    <source>
        <strain evidence="2">MELC-2E11</strain>
        <tissue evidence="2">Siphon/mantle</tissue>
    </source>
</reference>
<gene>
    <name evidence="2" type="ORF">MAR_018896</name>
</gene>
<name>A0ABY7EFZ1_MYAAR</name>
<evidence type="ECO:0000313" key="3">
    <source>
        <dbReference type="Proteomes" id="UP001164746"/>
    </source>
</evidence>
<feature type="region of interest" description="Disordered" evidence="1">
    <location>
        <begin position="28"/>
        <end position="51"/>
    </location>
</feature>
<evidence type="ECO:0000256" key="1">
    <source>
        <dbReference type="SAM" id="MobiDB-lite"/>
    </source>
</evidence>
<sequence>MSGGATSGVSFYVPKPGDNIVFNFTKSETENCTDQETATETPSNMSSDALDVSTTNIQGATKTGPNFRYTVRNQRVEPAFLYSIRMRIEDNQPLIYYMEKACDKEPEKFKYFL</sequence>